<evidence type="ECO:0000313" key="2">
    <source>
        <dbReference type="EMBL" id="CAA7016426.1"/>
    </source>
</evidence>
<dbReference type="EMBL" id="CACVBM020000222">
    <property type="protein sequence ID" value="CAA7016426.1"/>
    <property type="molecule type" value="Genomic_DNA"/>
</dbReference>
<feature type="region of interest" description="Disordered" evidence="1">
    <location>
        <begin position="1"/>
        <end position="65"/>
    </location>
</feature>
<dbReference type="AlphaFoldDB" id="A0A6D2HPC2"/>
<organism evidence="2 3">
    <name type="scientific">Microthlaspi erraticum</name>
    <dbReference type="NCBI Taxonomy" id="1685480"/>
    <lineage>
        <taxon>Eukaryota</taxon>
        <taxon>Viridiplantae</taxon>
        <taxon>Streptophyta</taxon>
        <taxon>Embryophyta</taxon>
        <taxon>Tracheophyta</taxon>
        <taxon>Spermatophyta</taxon>
        <taxon>Magnoliopsida</taxon>
        <taxon>eudicotyledons</taxon>
        <taxon>Gunneridae</taxon>
        <taxon>Pentapetalae</taxon>
        <taxon>rosids</taxon>
        <taxon>malvids</taxon>
        <taxon>Brassicales</taxon>
        <taxon>Brassicaceae</taxon>
        <taxon>Coluteocarpeae</taxon>
        <taxon>Microthlaspi</taxon>
    </lineage>
</organism>
<sequence>MAPMFLCRLRESSPPLDPPDPVKKDGSPLPLFLPSNSSVNPPDPPDPPDYGVRTSILEPPDSITSRQSPRYHYLLLPSNPRFLFQPPPVTTGLILSYGSLLDDKSKNFNLTDPPEGVPSPAQKLLPWSSPSSPILGMDLSSHLTFCGNTTFNDNFSTVFCSK</sequence>
<proteinExistence type="predicted"/>
<gene>
    <name evidence="2" type="ORF">MERR_LOCUS3661</name>
</gene>
<protein>
    <submittedName>
        <fullName evidence="2">Uncharacterized protein</fullName>
    </submittedName>
</protein>
<name>A0A6D2HPC2_9BRAS</name>
<comment type="caution">
    <text evidence="2">The sequence shown here is derived from an EMBL/GenBank/DDBJ whole genome shotgun (WGS) entry which is preliminary data.</text>
</comment>
<reference evidence="2" key="1">
    <citation type="submission" date="2020-01" db="EMBL/GenBank/DDBJ databases">
        <authorList>
            <person name="Mishra B."/>
        </authorList>
    </citation>
    <scope>NUCLEOTIDE SEQUENCE [LARGE SCALE GENOMIC DNA]</scope>
</reference>
<dbReference type="Proteomes" id="UP000467841">
    <property type="component" value="Unassembled WGS sequence"/>
</dbReference>
<evidence type="ECO:0000256" key="1">
    <source>
        <dbReference type="SAM" id="MobiDB-lite"/>
    </source>
</evidence>
<evidence type="ECO:0000313" key="3">
    <source>
        <dbReference type="Proteomes" id="UP000467841"/>
    </source>
</evidence>
<accession>A0A6D2HPC2</accession>
<feature type="compositionally biased region" description="Low complexity" evidence="1">
    <location>
        <begin position="27"/>
        <end position="40"/>
    </location>
</feature>
<keyword evidence="3" id="KW-1185">Reference proteome</keyword>